<dbReference type="RefSeq" id="WP_084527369.1">
    <property type="nucleotide sequence ID" value="NZ_CP015079.1"/>
</dbReference>
<gene>
    <name evidence="5" type="ORF">I601_1767</name>
</gene>
<dbReference type="InterPro" id="IPR001296">
    <property type="entry name" value="Glyco_trans_1"/>
</dbReference>
<dbReference type="Proteomes" id="UP000077868">
    <property type="component" value="Chromosome"/>
</dbReference>
<dbReference type="AlphaFoldDB" id="A0A1A9GIW1"/>
<organism evidence="5 6">
    <name type="scientific">Nocardioides dokdonensis FR1436</name>
    <dbReference type="NCBI Taxonomy" id="1300347"/>
    <lineage>
        <taxon>Bacteria</taxon>
        <taxon>Bacillati</taxon>
        <taxon>Actinomycetota</taxon>
        <taxon>Actinomycetes</taxon>
        <taxon>Propionibacteriales</taxon>
        <taxon>Nocardioidaceae</taxon>
        <taxon>Nocardioides</taxon>
    </lineage>
</organism>
<dbReference type="Pfam" id="PF00534">
    <property type="entry name" value="Glycos_transf_1"/>
    <property type="match status" value="1"/>
</dbReference>
<name>A0A1A9GIW1_9ACTN</name>
<dbReference type="Pfam" id="PF13439">
    <property type="entry name" value="Glyco_transf_4"/>
    <property type="match status" value="1"/>
</dbReference>
<keyword evidence="1" id="KW-0328">Glycosyltransferase</keyword>
<dbReference type="SUPFAM" id="SSF53756">
    <property type="entry name" value="UDP-Glycosyltransferase/glycogen phosphorylase"/>
    <property type="match status" value="1"/>
</dbReference>
<feature type="domain" description="Glycosyltransferase subfamily 4-like N-terminal" evidence="4">
    <location>
        <begin position="23"/>
        <end position="190"/>
    </location>
</feature>
<keyword evidence="2 5" id="KW-0808">Transferase</keyword>
<evidence type="ECO:0000313" key="5">
    <source>
        <dbReference type="EMBL" id="ANH38198.1"/>
    </source>
</evidence>
<proteinExistence type="predicted"/>
<dbReference type="Gene3D" id="3.40.50.2000">
    <property type="entry name" value="Glycogen Phosphorylase B"/>
    <property type="match status" value="2"/>
</dbReference>
<evidence type="ECO:0000256" key="2">
    <source>
        <dbReference type="ARBA" id="ARBA00022679"/>
    </source>
</evidence>
<evidence type="ECO:0000313" key="6">
    <source>
        <dbReference type="Proteomes" id="UP000077868"/>
    </source>
</evidence>
<dbReference type="PATRIC" id="fig|1300347.3.peg.1767"/>
<dbReference type="InterPro" id="IPR028098">
    <property type="entry name" value="Glyco_trans_4-like_N"/>
</dbReference>
<evidence type="ECO:0000256" key="1">
    <source>
        <dbReference type="ARBA" id="ARBA00022676"/>
    </source>
</evidence>
<protein>
    <submittedName>
        <fullName evidence="5">Glycosyl transferases group 1</fullName>
    </submittedName>
</protein>
<reference evidence="5 6" key="1">
    <citation type="submission" date="2016-03" db="EMBL/GenBank/DDBJ databases">
        <title>Complete genome sequence of a soil Actinobacterium, Nocardioides dokdonensis FR1436.</title>
        <authorList>
            <person name="Kwon S.-K."/>
            <person name="Kim K."/>
            <person name="Kim J.F."/>
        </authorList>
    </citation>
    <scope>NUCLEOTIDE SEQUENCE [LARGE SCALE GENOMIC DNA]</scope>
    <source>
        <strain evidence="5 6">FR1436</strain>
    </source>
</reference>
<feature type="domain" description="Glycosyl transferase family 1" evidence="3">
    <location>
        <begin position="205"/>
        <end position="339"/>
    </location>
</feature>
<dbReference type="EMBL" id="CP015079">
    <property type="protein sequence ID" value="ANH38198.1"/>
    <property type="molecule type" value="Genomic_DNA"/>
</dbReference>
<dbReference type="STRING" id="1300347.I601_1767"/>
<evidence type="ECO:0000259" key="4">
    <source>
        <dbReference type="Pfam" id="PF13439"/>
    </source>
</evidence>
<evidence type="ECO:0000259" key="3">
    <source>
        <dbReference type="Pfam" id="PF00534"/>
    </source>
</evidence>
<dbReference type="KEGG" id="ndk:I601_1767"/>
<keyword evidence="6" id="KW-1185">Reference proteome</keyword>
<accession>A0A1A9GIW1</accession>
<dbReference type="GO" id="GO:0009103">
    <property type="term" value="P:lipopolysaccharide biosynthetic process"/>
    <property type="evidence" value="ECO:0007669"/>
    <property type="project" value="TreeGrafter"/>
</dbReference>
<dbReference type="GO" id="GO:0016757">
    <property type="term" value="F:glycosyltransferase activity"/>
    <property type="evidence" value="ECO:0007669"/>
    <property type="project" value="UniProtKB-KW"/>
</dbReference>
<dbReference type="OrthoDB" id="9816424at2"/>
<sequence>MKIAFVCIGDPFTVSMLYKENYMIRAAVEDGHDVIVIASDLEWHEGKRRRLPVPRVSIEHGYKLFRIPFRKMGPRRVTEKLRYAPTLRKILLAHEPNIVYFNTAQLPGIKLAKQLKARNSQTRIVCHFTTTYDNSGRNFISLRIQHGMLYRRWLKVALPYIDELFYAAPESLAFLCQVYAIPAHRLSFLPLPGEVFPVESRRLSRKQFRDRHDFTDTEIVYLHAGKFDAGKQTVQLLESFHDAKDPDFRLVLAGTLSPSIEASASRIIELDPRIIHLGFLSGAELVKSICGSDVYLQPGTVSQTAQTAICCGLPVVVGNHPIYRDLCKDNAFLVESAASLTHIFRAISQDRHVLESMSTHSFYVAENHLDFRMLFRRVALADAVEGP</sequence>
<dbReference type="PANTHER" id="PTHR46401:SF2">
    <property type="entry name" value="GLYCOSYLTRANSFERASE WBBK-RELATED"/>
    <property type="match status" value="1"/>
</dbReference>
<dbReference type="PANTHER" id="PTHR46401">
    <property type="entry name" value="GLYCOSYLTRANSFERASE WBBK-RELATED"/>
    <property type="match status" value="1"/>
</dbReference>